<feature type="region of interest" description="Disordered" evidence="10">
    <location>
        <begin position="1"/>
        <end position="24"/>
    </location>
</feature>
<dbReference type="InterPro" id="IPR002317">
    <property type="entry name" value="Ser-tRNA-ligase_type_1"/>
</dbReference>
<evidence type="ECO:0000259" key="11">
    <source>
        <dbReference type="PROSITE" id="PS50862"/>
    </source>
</evidence>
<keyword evidence="4" id="KW-0067">ATP-binding</keyword>
<dbReference type="PANTHER" id="PTHR11778">
    <property type="entry name" value="SERYL-TRNA SYNTHETASE"/>
    <property type="match status" value="1"/>
</dbReference>
<evidence type="ECO:0000256" key="3">
    <source>
        <dbReference type="ARBA" id="ARBA00022741"/>
    </source>
</evidence>
<reference evidence="12 13" key="1">
    <citation type="submission" date="2018-06" db="EMBL/GenBank/DDBJ databases">
        <title>Complete Genomes of Monosporascus.</title>
        <authorList>
            <person name="Robinson A.J."/>
            <person name="Natvig D.O."/>
        </authorList>
    </citation>
    <scope>NUCLEOTIDE SEQUENCE [LARGE SCALE GENOMIC DNA]</scope>
    <source>
        <strain evidence="12 13">CBS 609.92</strain>
    </source>
</reference>
<dbReference type="Pfam" id="PF00587">
    <property type="entry name" value="tRNA-synt_2b"/>
    <property type="match status" value="1"/>
</dbReference>
<sequence>MLDTDDFIEERGGNPNRIKESQRRRGASVELVDEVIEQWKVARAANYEVTQIGNQINAVQKQIGQKKKAKEDADDLIKQKEELQQRKKNQEDVAAAKNTELLAKVRLVGNYVHDSVPVSDTEDDNAVVRTWQPESFDPARKPGKGLSHHDVLWRLGGYDPIRGVKLVGHRGYCLTGYGMFLNMALINYAVEFLFKKGYTPNQPPFMLNSEQMAKTAQLSQFDEELYKVSEGENSTDRYLIATSEQPLSCLHAEEWLQPSQLPIKYCGYSTCFRKEAGSHGRDAWGIFRVHQFEKPDQSWQHFDDMIATSQEFYESLGLPYRVVSIVSSALNNAADLPTLSPALISLSTLGHGERWPYIEPPIYALWRKSTDLIVEQGKKYDLEAYFPFQSEYKELVSCSNCTDYQTRELEIRFGTKKNKNQVGGSKKEYVHALNATLCATERTLCCVLENYQTEDGFAVPEALRKYIPGQPEFIPFIKEPLDQAGSVTGAVPIPDRTKKQ</sequence>
<keyword evidence="3" id="KW-0547">Nucleotide-binding</keyword>
<evidence type="ECO:0000256" key="5">
    <source>
        <dbReference type="ARBA" id="ARBA00022917"/>
    </source>
</evidence>
<dbReference type="Proteomes" id="UP000294003">
    <property type="component" value="Unassembled WGS sequence"/>
</dbReference>
<feature type="compositionally biased region" description="Basic and acidic residues" evidence="10">
    <location>
        <begin position="9"/>
        <end position="23"/>
    </location>
</feature>
<evidence type="ECO:0000256" key="1">
    <source>
        <dbReference type="ARBA" id="ARBA00012840"/>
    </source>
</evidence>
<evidence type="ECO:0000313" key="12">
    <source>
        <dbReference type="EMBL" id="RYO86809.1"/>
    </source>
</evidence>
<dbReference type="PIRSF" id="PIRSF001529">
    <property type="entry name" value="Ser-tRNA-synth_IIa"/>
    <property type="match status" value="1"/>
</dbReference>
<dbReference type="SUPFAM" id="SSF55681">
    <property type="entry name" value="Class II aaRS and biotin synthetases"/>
    <property type="match status" value="1"/>
</dbReference>
<dbReference type="InterPro" id="IPR015866">
    <property type="entry name" value="Ser-tRNA-synth_1_N"/>
</dbReference>
<keyword evidence="13" id="KW-1185">Reference proteome</keyword>
<evidence type="ECO:0000256" key="6">
    <source>
        <dbReference type="ARBA" id="ARBA00023146"/>
    </source>
</evidence>
<evidence type="ECO:0000256" key="4">
    <source>
        <dbReference type="ARBA" id="ARBA00022840"/>
    </source>
</evidence>
<comment type="caution">
    <text evidence="12">The sequence shown here is derived from an EMBL/GenBank/DDBJ whole genome shotgun (WGS) entry which is preliminary data.</text>
</comment>
<dbReference type="InterPro" id="IPR006195">
    <property type="entry name" value="aa-tRNA-synth_II"/>
</dbReference>
<dbReference type="InterPro" id="IPR002314">
    <property type="entry name" value="aa-tRNA-synt_IIb"/>
</dbReference>
<evidence type="ECO:0000256" key="8">
    <source>
        <dbReference type="ARBA" id="ARBA00034892"/>
    </source>
</evidence>
<evidence type="ECO:0000256" key="10">
    <source>
        <dbReference type="SAM" id="MobiDB-lite"/>
    </source>
</evidence>
<dbReference type="Gene3D" id="3.30.930.10">
    <property type="entry name" value="Bira Bifunctional Protein, Domain 2"/>
    <property type="match status" value="2"/>
</dbReference>
<evidence type="ECO:0000256" key="2">
    <source>
        <dbReference type="ARBA" id="ARBA00022598"/>
    </source>
</evidence>
<feature type="domain" description="Aminoacyl-transfer RNA synthetases class-II family profile" evidence="11">
    <location>
        <begin position="185"/>
        <end position="468"/>
    </location>
</feature>
<dbReference type="Pfam" id="PF02403">
    <property type="entry name" value="Seryl_tRNA_N"/>
    <property type="match status" value="1"/>
</dbReference>
<evidence type="ECO:0000256" key="7">
    <source>
        <dbReference type="ARBA" id="ARBA00031113"/>
    </source>
</evidence>
<evidence type="ECO:0000313" key="13">
    <source>
        <dbReference type="Proteomes" id="UP000294003"/>
    </source>
</evidence>
<dbReference type="EMBL" id="QJNS01000109">
    <property type="protein sequence ID" value="RYO86809.1"/>
    <property type="molecule type" value="Genomic_DNA"/>
</dbReference>
<dbReference type="SUPFAM" id="SSF46589">
    <property type="entry name" value="tRNA-binding arm"/>
    <property type="match status" value="1"/>
</dbReference>
<dbReference type="CDD" id="cd00770">
    <property type="entry name" value="SerRS_core"/>
    <property type="match status" value="1"/>
</dbReference>
<accession>A0ABY0HAE5</accession>
<protein>
    <recommendedName>
        <fullName evidence="1">serine--tRNA ligase</fullName>
        <ecNumber evidence="1">6.1.1.11</ecNumber>
    </recommendedName>
    <alternativeName>
        <fullName evidence="7">Seryl-tRNA synthetase</fullName>
    </alternativeName>
    <alternativeName>
        <fullName evidence="8">Seryl-tRNA(Ser) synthetase</fullName>
    </alternativeName>
</protein>
<keyword evidence="9" id="KW-0175">Coiled coil</keyword>
<evidence type="ECO:0000256" key="9">
    <source>
        <dbReference type="SAM" id="Coils"/>
    </source>
</evidence>
<dbReference type="InterPro" id="IPR045864">
    <property type="entry name" value="aa-tRNA-synth_II/BPL/LPL"/>
</dbReference>
<dbReference type="InterPro" id="IPR010978">
    <property type="entry name" value="tRNA-bd_arm"/>
</dbReference>
<gene>
    <name evidence="12" type="ORF">DL762_004582</name>
</gene>
<feature type="coiled-coil region" evidence="9">
    <location>
        <begin position="59"/>
        <end position="100"/>
    </location>
</feature>
<dbReference type="Gene3D" id="1.10.287.40">
    <property type="entry name" value="Serine-tRNA synthetase, tRNA binding domain"/>
    <property type="match status" value="1"/>
</dbReference>
<keyword evidence="6" id="KW-0030">Aminoacyl-tRNA synthetase</keyword>
<dbReference type="InterPro" id="IPR033729">
    <property type="entry name" value="SerRS_core"/>
</dbReference>
<name>A0ABY0HAE5_9PEZI</name>
<dbReference type="InterPro" id="IPR042103">
    <property type="entry name" value="SerRS_1_N_sf"/>
</dbReference>
<organism evidence="12 13">
    <name type="scientific">Monosporascus cannonballus</name>
    <dbReference type="NCBI Taxonomy" id="155416"/>
    <lineage>
        <taxon>Eukaryota</taxon>
        <taxon>Fungi</taxon>
        <taxon>Dikarya</taxon>
        <taxon>Ascomycota</taxon>
        <taxon>Pezizomycotina</taxon>
        <taxon>Sordariomycetes</taxon>
        <taxon>Xylariomycetidae</taxon>
        <taxon>Xylariales</taxon>
        <taxon>Xylariales incertae sedis</taxon>
        <taxon>Monosporascus</taxon>
    </lineage>
</organism>
<dbReference type="EC" id="6.1.1.11" evidence="1"/>
<dbReference type="PROSITE" id="PS50862">
    <property type="entry name" value="AA_TRNA_LIGASE_II"/>
    <property type="match status" value="1"/>
</dbReference>
<keyword evidence="2" id="KW-0436">Ligase</keyword>
<proteinExistence type="predicted"/>
<keyword evidence="5" id="KW-0648">Protein biosynthesis</keyword>